<evidence type="ECO:0000256" key="1">
    <source>
        <dbReference type="ARBA" id="ARBA00022737"/>
    </source>
</evidence>
<dbReference type="InterPro" id="IPR051222">
    <property type="entry name" value="PPR/CCM1_RNA-binding"/>
</dbReference>
<evidence type="ECO:0000256" key="3">
    <source>
        <dbReference type="SAM" id="SignalP"/>
    </source>
</evidence>
<reference evidence="4" key="1">
    <citation type="submission" date="2023-01" db="EMBL/GenBank/DDBJ databases">
        <title>Metagenome sequencing of chrysophaentin producing Chrysophaeum taylorii.</title>
        <authorList>
            <person name="Davison J."/>
            <person name="Bewley C."/>
        </authorList>
    </citation>
    <scope>NUCLEOTIDE SEQUENCE</scope>
    <source>
        <strain evidence="4">NIES-1699</strain>
    </source>
</reference>
<feature type="signal peptide" evidence="3">
    <location>
        <begin position="1"/>
        <end position="18"/>
    </location>
</feature>
<feature type="repeat" description="PPR" evidence="2">
    <location>
        <begin position="186"/>
        <end position="220"/>
    </location>
</feature>
<dbReference type="PANTHER" id="PTHR47942">
    <property type="entry name" value="TETRATRICOPEPTIDE REPEAT (TPR)-LIKE SUPERFAMILY PROTEIN-RELATED"/>
    <property type="match status" value="1"/>
</dbReference>
<keyword evidence="1" id="KW-0677">Repeat</keyword>
<dbReference type="PANTHER" id="PTHR47942:SF63">
    <property type="entry name" value="PENTATRICOPEPTIDE REPEAT-CONTAINING PROTEIN"/>
    <property type="match status" value="1"/>
</dbReference>
<feature type="chain" id="PRO_5041949963" description="Pentacotripeptide-repeat region of PRORP domain-containing protein" evidence="3">
    <location>
        <begin position="19"/>
        <end position="605"/>
    </location>
</feature>
<dbReference type="PROSITE" id="PS51375">
    <property type="entry name" value="PPR"/>
    <property type="match status" value="2"/>
</dbReference>
<gene>
    <name evidence="4" type="ORF">CTAYLR_007624</name>
</gene>
<dbReference type="Gene3D" id="1.25.40.10">
    <property type="entry name" value="Tetratricopeptide repeat domain"/>
    <property type="match status" value="3"/>
</dbReference>
<comment type="caution">
    <text evidence="4">The sequence shown here is derived from an EMBL/GenBank/DDBJ whole genome shotgun (WGS) entry which is preliminary data.</text>
</comment>
<dbReference type="NCBIfam" id="TIGR00756">
    <property type="entry name" value="PPR"/>
    <property type="match status" value="1"/>
</dbReference>
<proteinExistence type="predicted"/>
<evidence type="ECO:0008006" key="6">
    <source>
        <dbReference type="Google" id="ProtNLM"/>
    </source>
</evidence>
<dbReference type="AlphaFoldDB" id="A0AAD7XMS1"/>
<evidence type="ECO:0000256" key="2">
    <source>
        <dbReference type="PROSITE-ProRule" id="PRU00708"/>
    </source>
</evidence>
<organism evidence="4 5">
    <name type="scientific">Chrysophaeum taylorii</name>
    <dbReference type="NCBI Taxonomy" id="2483200"/>
    <lineage>
        <taxon>Eukaryota</taxon>
        <taxon>Sar</taxon>
        <taxon>Stramenopiles</taxon>
        <taxon>Ochrophyta</taxon>
        <taxon>Pelagophyceae</taxon>
        <taxon>Pelagomonadales</taxon>
        <taxon>Pelagomonadaceae</taxon>
        <taxon>Chrysophaeum</taxon>
    </lineage>
</organism>
<dbReference type="InterPro" id="IPR002885">
    <property type="entry name" value="PPR_rpt"/>
</dbReference>
<protein>
    <recommendedName>
        <fullName evidence="6">Pentacotripeptide-repeat region of PRORP domain-containing protein</fullName>
    </recommendedName>
</protein>
<sequence>MWWWWWWSAVVPLGEIESASVRPEVARAWNALDRGSLTYPLAKEALRALRPNARACVDLMRAMSYQRDFRVEESLASIALDACARRGDMGLARKALDACEFERTALTYCILVKGYGRRGGSSRATRERCVREIEEILEEMRVHRVAPDRIFVNALLDAYVRCGREDLARLALDELLEEKYNRPKPDVKSFNAVLKGIARRGDARRALELVREMESMGIKRSAVTDATLAHALAVAGRPRLADAVFLGTDWGKDAESLNARTAACTAVLKAYRGDPARAFGFVARMKKLGVKRNHFTYSELVVAVAEDPRLVCLAWTLMRRDGVEPSTITYNAAIQALLAGGDDKAGLKLAKEARDNKKMSTHTLNIVLEALLFDYPHEKLALAMFARSQRTNDDPRASAETYSIVLKFYGRRANISKVKETWRALEHSKFSSPDLIATNTYIDALCRCNDFREALRILDEARRPDVVSFSTLVHALSRSSNEFAADRALALYADARRRGIKPDAGLVRSALVACASLRRRKIQAIPAAADPAVAAAKKVLADLPCLTPDHQAEIKAFAKATILAPAAETWKNNPNSAAAHHQQQNTSFFVANKKWNAFDSGFRLL</sequence>
<dbReference type="InterPro" id="IPR011990">
    <property type="entry name" value="TPR-like_helical_dom_sf"/>
</dbReference>
<dbReference type="Proteomes" id="UP001230188">
    <property type="component" value="Unassembled WGS sequence"/>
</dbReference>
<evidence type="ECO:0000313" key="5">
    <source>
        <dbReference type="Proteomes" id="UP001230188"/>
    </source>
</evidence>
<dbReference type="Pfam" id="PF13041">
    <property type="entry name" value="PPR_2"/>
    <property type="match status" value="1"/>
</dbReference>
<name>A0AAD7XMS1_9STRA</name>
<keyword evidence="5" id="KW-1185">Reference proteome</keyword>
<feature type="repeat" description="PPR" evidence="2">
    <location>
        <begin position="465"/>
        <end position="502"/>
    </location>
</feature>
<accession>A0AAD7XMS1</accession>
<keyword evidence="3" id="KW-0732">Signal</keyword>
<evidence type="ECO:0000313" key="4">
    <source>
        <dbReference type="EMBL" id="KAJ8604573.1"/>
    </source>
</evidence>
<dbReference type="Pfam" id="PF01535">
    <property type="entry name" value="PPR"/>
    <property type="match status" value="2"/>
</dbReference>
<dbReference type="EMBL" id="JAQMWT010000328">
    <property type="protein sequence ID" value="KAJ8604573.1"/>
    <property type="molecule type" value="Genomic_DNA"/>
</dbReference>